<accession>A0A3A1YUI5</accession>
<dbReference type="NCBIfam" id="NF005720">
    <property type="entry name" value="PRK07538.1"/>
    <property type="match status" value="1"/>
</dbReference>
<dbReference type="Gene3D" id="3.50.50.60">
    <property type="entry name" value="FAD/NAD(P)-binding domain"/>
    <property type="match status" value="1"/>
</dbReference>
<proteinExistence type="predicted"/>
<gene>
    <name evidence="4" type="ORF">CJP73_06475</name>
</gene>
<feature type="domain" description="FAD-binding" evidence="3">
    <location>
        <begin position="2"/>
        <end position="356"/>
    </location>
</feature>
<dbReference type="GO" id="GO:0071949">
    <property type="term" value="F:FAD binding"/>
    <property type="evidence" value="ECO:0007669"/>
    <property type="project" value="InterPro"/>
</dbReference>
<dbReference type="Proteomes" id="UP000266206">
    <property type="component" value="Unassembled WGS sequence"/>
</dbReference>
<evidence type="ECO:0000256" key="1">
    <source>
        <dbReference type="ARBA" id="ARBA00023002"/>
    </source>
</evidence>
<dbReference type="SUPFAM" id="SSF51905">
    <property type="entry name" value="FAD/NAD(P)-binding domain"/>
    <property type="match status" value="1"/>
</dbReference>
<dbReference type="AlphaFoldDB" id="A0A3A1YUI5"/>
<evidence type="ECO:0000313" key="5">
    <source>
        <dbReference type="Proteomes" id="UP000266206"/>
    </source>
</evidence>
<dbReference type="EMBL" id="NQYH01000004">
    <property type="protein sequence ID" value="RIY41181.1"/>
    <property type="molecule type" value="Genomic_DNA"/>
</dbReference>
<sequence>MKVIIVGAGIGGLSTALALHRQGVDCEIYEKVPKLLQQGVGLMLLPHASKVMEELDVLPALDEVGVRIEHTYFRTRHGQNVWDEPRGLAAGYDVPQFALHRGYLQRVLVDAVEERLPGALHLDAAFENVEETADGVVAQFRRADGSIIKAGADALVGADGIHSAVRHHLYPEEGTPRWSGLMLWRGSAEWPTFLDGRTYLNTGGMDAKFVCYPMASGSKPGIQLTNWATVVRRAEPGGPPPAREEWDRQARLADVQELLKVFTIPEVDIEALVAATPMFWEFPMCDRDPLPRWSFGRVTLMGDAAHSMYPFGANGAAQAILDSKVLSEWLSKESSVVKAFEGYENERLPIVNEIVATNRSGGPERVINAVEKLSPEPFNDLEAILPFAERKAIVHGYAKLAGFSNEQVAAGSSSGSGKTNHPRS</sequence>
<protein>
    <recommendedName>
        <fullName evidence="3">FAD-binding domain-containing protein</fullName>
    </recommendedName>
</protein>
<keyword evidence="1" id="KW-0560">Oxidoreductase</keyword>
<dbReference type="SUPFAM" id="SSF54373">
    <property type="entry name" value="FAD-linked reductases, C-terminal domain"/>
    <property type="match status" value="1"/>
</dbReference>
<reference evidence="4 5" key="1">
    <citation type="submission" date="2017-08" db="EMBL/GenBank/DDBJ databases">
        <title>Pusillimonas indicus sp. nov., a member of the family Alcaligenaceae isolated from surface seawater.</title>
        <authorList>
            <person name="Li J."/>
        </authorList>
    </citation>
    <scope>NUCLEOTIDE SEQUENCE [LARGE SCALE GENOMIC DNA]</scope>
    <source>
        <strain evidence="4 5">L52-1-41</strain>
    </source>
</reference>
<organism evidence="4 5">
    <name type="scientific">Neopusillimonas maritima</name>
    <dbReference type="NCBI Taxonomy" id="2026239"/>
    <lineage>
        <taxon>Bacteria</taxon>
        <taxon>Pseudomonadati</taxon>
        <taxon>Pseudomonadota</taxon>
        <taxon>Betaproteobacteria</taxon>
        <taxon>Burkholderiales</taxon>
        <taxon>Alcaligenaceae</taxon>
        <taxon>Neopusillimonas</taxon>
    </lineage>
</organism>
<comment type="caution">
    <text evidence="4">The sequence shown here is derived from an EMBL/GenBank/DDBJ whole genome shotgun (WGS) entry which is preliminary data.</text>
</comment>
<evidence type="ECO:0000259" key="3">
    <source>
        <dbReference type="Pfam" id="PF01494"/>
    </source>
</evidence>
<name>A0A3A1YUI5_9BURK</name>
<evidence type="ECO:0000313" key="4">
    <source>
        <dbReference type="EMBL" id="RIY41181.1"/>
    </source>
</evidence>
<dbReference type="InterPro" id="IPR002938">
    <property type="entry name" value="FAD-bd"/>
</dbReference>
<dbReference type="Gene3D" id="3.30.9.30">
    <property type="match status" value="1"/>
</dbReference>
<dbReference type="PRINTS" id="PR00420">
    <property type="entry name" value="RNGMNOXGNASE"/>
</dbReference>
<keyword evidence="2" id="KW-0503">Monooxygenase</keyword>
<dbReference type="PANTHER" id="PTHR13789:SF268">
    <property type="entry name" value="5-METHYLPHENAZINE-1-CARBOXYLATE 1-MONOOXYGENASE"/>
    <property type="match status" value="1"/>
</dbReference>
<dbReference type="InterPro" id="IPR050493">
    <property type="entry name" value="FAD-dep_Monooxygenase_BioMet"/>
</dbReference>
<dbReference type="GO" id="GO:0004497">
    <property type="term" value="F:monooxygenase activity"/>
    <property type="evidence" value="ECO:0007669"/>
    <property type="project" value="UniProtKB-KW"/>
</dbReference>
<dbReference type="InterPro" id="IPR036188">
    <property type="entry name" value="FAD/NAD-bd_sf"/>
</dbReference>
<evidence type="ECO:0000256" key="2">
    <source>
        <dbReference type="ARBA" id="ARBA00023033"/>
    </source>
</evidence>
<dbReference type="RefSeq" id="WP_119515874.1">
    <property type="nucleotide sequence ID" value="NZ_NQYH01000004.1"/>
</dbReference>
<dbReference type="OrthoDB" id="9147239at2"/>
<dbReference type="Pfam" id="PF01494">
    <property type="entry name" value="FAD_binding_3"/>
    <property type="match status" value="1"/>
</dbReference>
<dbReference type="PANTHER" id="PTHR13789">
    <property type="entry name" value="MONOOXYGENASE"/>
    <property type="match status" value="1"/>
</dbReference>